<evidence type="ECO:0000256" key="5">
    <source>
        <dbReference type="ARBA" id="ARBA00022787"/>
    </source>
</evidence>
<evidence type="ECO:0000256" key="4">
    <source>
        <dbReference type="ARBA" id="ARBA00022692"/>
    </source>
</evidence>
<feature type="compositionally biased region" description="Polar residues" evidence="12">
    <location>
        <begin position="153"/>
        <end position="163"/>
    </location>
</feature>
<reference evidence="13" key="1">
    <citation type="submission" date="2022-07" db="EMBL/GenBank/DDBJ databases">
        <title>Phylogenomic reconstructions and comparative analyses of Kickxellomycotina fungi.</title>
        <authorList>
            <person name="Reynolds N.K."/>
            <person name="Stajich J.E."/>
            <person name="Barry K."/>
            <person name="Grigoriev I.V."/>
            <person name="Crous P."/>
            <person name="Smith M.E."/>
        </authorList>
    </citation>
    <scope>NUCLEOTIDE SEQUENCE</scope>
    <source>
        <strain evidence="13">RSA 1196</strain>
    </source>
</reference>
<evidence type="ECO:0000256" key="12">
    <source>
        <dbReference type="SAM" id="MobiDB-lite"/>
    </source>
</evidence>
<keyword evidence="11 13" id="KW-0675">Receptor</keyword>
<dbReference type="GO" id="GO:0006886">
    <property type="term" value="P:intracellular protein transport"/>
    <property type="evidence" value="ECO:0007669"/>
    <property type="project" value="InterPro"/>
</dbReference>
<organism evidence="13 14">
    <name type="scientific">Dispira parvispora</name>
    <dbReference type="NCBI Taxonomy" id="1520584"/>
    <lineage>
        <taxon>Eukaryota</taxon>
        <taxon>Fungi</taxon>
        <taxon>Fungi incertae sedis</taxon>
        <taxon>Zoopagomycota</taxon>
        <taxon>Kickxellomycotina</taxon>
        <taxon>Dimargaritomycetes</taxon>
        <taxon>Dimargaritales</taxon>
        <taxon>Dimargaritaceae</taxon>
        <taxon>Dispira</taxon>
    </lineage>
</organism>
<protein>
    <submittedName>
        <fullName evidence="13">Mitochondrial import receptor subunit Tom22</fullName>
    </submittedName>
</protein>
<evidence type="ECO:0000256" key="1">
    <source>
        <dbReference type="ARBA" id="ARBA00004572"/>
    </source>
</evidence>
<keyword evidence="3" id="KW-0813">Transport</keyword>
<evidence type="ECO:0000313" key="14">
    <source>
        <dbReference type="Proteomes" id="UP001150925"/>
    </source>
</evidence>
<keyword evidence="6" id="KW-0653">Protein transport</keyword>
<evidence type="ECO:0000256" key="7">
    <source>
        <dbReference type="ARBA" id="ARBA00022989"/>
    </source>
</evidence>
<keyword evidence="7" id="KW-1133">Transmembrane helix</keyword>
<keyword evidence="10" id="KW-0472">Membrane</keyword>
<evidence type="ECO:0000256" key="3">
    <source>
        <dbReference type="ARBA" id="ARBA00022448"/>
    </source>
</evidence>
<evidence type="ECO:0000256" key="2">
    <source>
        <dbReference type="ARBA" id="ARBA00009874"/>
    </source>
</evidence>
<dbReference type="PANTHER" id="PTHR12504">
    <property type="entry name" value="MITOCHONDRIAL IMPORT RECEPTOR SUBUNIT TOM22"/>
    <property type="match status" value="1"/>
</dbReference>
<evidence type="ECO:0000256" key="6">
    <source>
        <dbReference type="ARBA" id="ARBA00022927"/>
    </source>
</evidence>
<dbReference type="OrthoDB" id="10016939at2759"/>
<gene>
    <name evidence="13" type="primary">tom22</name>
    <name evidence="13" type="ORF">IWQ62_003559</name>
</gene>
<evidence type="ECO:0000256" key="10">
    <source>
        <dbReference type="ARBA" id="ARBA00023136"/>
    </source>
</evidence>
<accession>A0A9W8E1J0</accession>
<evidence type="ECO:0000313" key="13">
    <source>
        <dbReference type="EMBL" id="KAJ1962353.1"/>
    </source>
</evidence>
<comment type="similarity">
    <text evidence="2">Belongs to the Tom22 family.</text>
</comment>
<dbReference type="CDD" id="cd22884">
    <property type="entry name" value="TOM22"/>
    <property type="match status" value="1"/>
</dbReference>
<dbReference type="InterPro" id="IPR005683">
    <property type="entry name" value="Tom22"/>
</dbReference>
<proteinExistence type="inferred from homology"/>
<dbReference type="PANTHER" id="PTHR12504:SF0">
    <property type="entry name" value="MITOCHONDRIAL IMPORT RECEPTOR SUBUNIT TOM22 HOMOLOG"/>
    <property type="match status" value="1"/>
</dbReference>
<comment type="caution">
    <text evidence="13">The sequence shown here is derived from an EMBL/GenBank/DDBJ whole genome shotgun (WGS) entry which is preliminary data.</text>
</comment>
<keyword evidence="9" id="KW-0496">Mitochondrion</keyword>
<evidence type="ECO:0000256" key="8">
    <source>
        <dbReference type="ARBA" id="ARBA00023010"/>
    </source>
</evidence>
<keyword evidence="8" id="KW-0811">Translocation</keyword>
<keyword evidence="5" id="KW-1000">Mitochondrion outer membrane</keyword>
<evidence type="ECO:0000256" key="9">
    <source>
        <dbReference type="ARBA" id="ARBA00023128"/>
    </source>
</evidence>
<dbReference type="Pfam" id="PF04281">
    <property type="entry name" value="Tom22"/>
    <property type="match status" value="1"/>
</dbReference>
<keyword evidence="4" id="KW-0812">Transmembrane</keyword>
<dbReference type="Proteomes" id="UP001150925">
    <property type="component" value="Unassembled WGS sequence"/>
</dbReference>
<evidence type="ECO:0000256" key="11">
    <source>
        <dbReference type="ARBA" id="ARBA00023170"/>
    </source>
</evidence>
<comment type="subcellular location">
    <subcellularLocation>
        <location evidence="1">Mitochondrion outer membrane</location>
        <topology evidence="1">Single-pass membrane protein</topology>
    </subcellularLocation>
</comment>
<name>A0A9W8E1J0_9FUNG</name>
<sequence length="169" mass="18265">MVKIEQLDPLENNEFNFDKEDEYTDISGSEFSDSDFEDDDLDYELEEESLLERLAALKDIIPESQRNAVSNCVGSVVNASRYGLSLVGKTAWVLSTTALVLLVPLALEMEKEQALTQYENEARLTQQGPQQALQPGVYPPGAGMNAVPGSAPPATTATGQPGLTSPPGF</sequence>
<dbReference type="GO" id="GO:0005741">
    <property type="term" value="C:mitochondrial outer membrane"/>
    <property type="evidence" value="ECO:0007669"/>
    <property type="project" value="UniProtKB-SubCell"/>
</dbReference>
<dbReference type="AlphaFoldDB" id="A0A9W8E1J0"/>
<keyword evidence="14" id="KW-1185">Reference proteome</keyword>
<feature type="region of interest" description="Disordered" evidence="12">
    <location>
        <begin position="125"/>
        <end position="169"/>
    </location>
</feature>
<dbReference type="EMBL" id="JANBPY010000976">
    <property type="protein sequence ID" value="KAJ1962353.1"/>
    <property type="molecule type" value="Genomic_DNA"/>
</dbReference>